<keyword evidence="5" id="KW-1185">Reference proteome</keyword>
<protein>
    <submittedName>
        <fullName evidence="4">Uncharacterized protein</fullName>
    </submittedName>
</protein>
<evidence type="ECO:0000313" key="5">
    <source>
        <dbReference type="Proteomes" id="UP001497522"/>
    </source>
</evidence>
<proteinExistence type="predicted"/>
<keyword evidence="3" id="KW-0472">Membrane</keyword>
<feature type="region of interest" description="Disordered" evidence="2">
    <location>
        <begin position="442"/>
        <end position="493"/>
    </location>
</feature>
<feature type="region of interest" description="Disordered" evidence="2">
    <location>
        <begin position="150"/>
        <end position="193"/>
    </location>
</feature>
<gene>
    <name evidence="4" type="ORF">CSSPJE1EN2_LOCUS16970</name>
</gene>
<accession>A0ABP1BHE9</accession>
<dbReference type="EMBL" id="OZ023705">
    <property type="protein sequence ID" value="CAK9874721.1"/>
    <property type="molecule type" value="Genomic_DNA"/>
</dbReference>
<keyword evidence="3" id="KW-0812">Transmembrane</keyword>
<evidence type="ECO:0000256" key="1">
    <source>
        <dbReference type="SAM" id="Coils"/>
    </source>
</evidence>
<name>A0ABP1BHE9_9BRYO</name>
<feature type="region of interest" description="Disordered" evidence="2">
    <location>
        <begin position="537"/>
        <end position="572"/>
    </location>
</feature>
<evidence type="ECO:0000256" key="2">
    <source>
        <dbReference type="SAM" id="MobiDB-lite"/>
    </source>
</evidence>
<feature type="transmembrane region" description="Helical" evidence="3">
    <location>
        <begin position="21"/>
        <end position="40"/>
    </location>
</feature>
<feature type="compositionally biased region" description="Polar residues" evidence="2">
    <location>
        <begin position="543"/>
        <end position="553"/>
    </location>
</feature>
<feature type="compositionally biased region" description="Acidic residues" evidence="2">
    <location>
        <begin position="469"/>
        <end position="493"/>
    </location>
</feature>
<reference evidence="4" key="1">
    <citation type="submission" date="2024-03" db="EMBL/GenBank/DDBJ databases">
        <authorList>
            <consortium name="ELIXIR-Norway"/>
            <consortium name="Elixir Norway"/>
        </authorList>
    </citation>
    <scope>NUCLEOTIDE SEQUENCE</scope>
</reference>
<dbReference type="Proteomes" id="UP001497522">
    <property type="component" value="Chromosome 4"/>
</dbReference>
<feature type="compositionally biased region" description="Polar residues" evidence="2">
    <location>
        <begin position="613"/>
        <end position="631"/>
    </location>
</feature>
<dbReference type="PANTHER" id="PTHR34125:SF7">
    <property type="entry name" value="TRANSMEMBRANE PROTEIN"/>
    <property type="match status" value="1"/>
</dbReference>
<feature type="compositionally biased region" description="Low complexity" evidence="2">
    <location>
        <begin position="86"/>
        <end position="95"/>
    </location>
</feature>
<feature type="region of interest" description="Disordered" evidence="2">
    <location>
        <begin position="73"/>
        <end position="101"/>
    </location>
</feature>
<sequence>MWRKMSSSSSSSNGAMEMVSIVWHNPLITGAVILLLTPPFYPLLVYFSPLLMSTALCVAALLSIGPQIEKLQAQREEGGGGGGGPAAADGGVVPANRRPEQDAPAGAWIRVPDIVAADSVTSAAAPGLAVQRYEHLGEWSGESEVRRVWSSRRRSAAQETTRTREEEGAELQRGTKIPSSNSKAAKKEEEEDRWAAWVREYEARPEWNEATAPPSQDGGFAAAVKREQEMQREKECLKLQKDQLKERFKLAAMEAKLQRQQTAQAAAPAAEEEAPAAPAQQTMKPLVGQPCAAAASNKVVEDSSLTPPPKTHVPAQVLHQLKTAGLGGLGRLKVRCSSPGTNAAAAAAAHGNVAASAGAPETSSHSSNINQTSLTGQELQVMRTAAVTMDLSSQVISSTPPSSRGKQLSPGMLHILKTAGLGGCNNGKESLELAAATMVASSSDRAGKKSSVAAGGGQRCVVGSRESSSDEQESDDDESEDDDDDDDDDDDANEYPELWKHLMENRSQTTSQLKPVIVPNLLQRPVSYKGSNIHEMGKKLQQRTHQQQGMMTQEDTRDTTSTKLVGSSSFSSSQATFQQHYSTFKKTDCNTSENLSSNSSSRTTTHQAKDKGSTTIALGRSHSTCRQSSQLDPPPPTNSECHSLHKSLLRSSSLRATASNISRLDDSSRSHRRRNSTMATTLKPLVWKSRSSDLTEEEDSI</sequence>
<feature type="coiled-coil region" evidence="1">
    <location>
        <begin position="227"/>
        <end position="254"/>
    </location>
</feature>
<evidence type="ECO:0000256" key="3">
    <source>
        <dbReference type="SAM" id="Phobius"/>
    </source>
</evidence>
<keyword evidence="3" id="KW-1133">Transmembrane helix</keyword>
<evidence type="ECO:0000313" key="4">
    <source>
        <dbReference type="EMBL" id="CAK9874721.1"/>
    </source>
</evidence>
<feature type="compositionally biased region" description="Low complexity" evidence="2">
    <location>
        <begin position="590"/>
        <end position="605"/>
    </location>
</feature>
<dbReference type="PANTHER" id="PTHR34125">
    <property type="entry name" value="OS01G0762900 PROTEIN"/>
    <property type="match status" value="1"/>
</dbReference>
<keyword evidence="1" id="KW-0175">Coiled coil</keyword>
<feature type="region of interest" description="Disordered" evidence="2">
    <location>
        <begin position="588"/>
        <end position="701"/>
    </location>
</feature>
<organism evidence="4 5">
    <name type="scientific">Sphagnum jensenii</name>
    <dbReference type="NCBI Taxonomy" id="128206"/>
    <lineage>
        <taxon>Eukaryota</taxon>
        <taxon>Viridiplantae</taxon>
        <taxon>Streptophyta</taxon>
        <taxon>Embryophyta</taxon>
        <taxon>Bryophyta</taxon>
        <taxon>Sphagnophytina</taxon>
        <taxon>Sphagnopsida</taxon>
        <taxon>Sphagnales</taxon>
        <taxon>Sphagnaceae</taxon>
        <taxon>Sphagnum</taxon>
    </lineage>
</organism>